<dbReference type="InterPro" id="IPR025857">
    <property type="entry name" value="MacB_PCD"/>
</dbReference>
<dbReference type="GO" id="GO:0016887">
    <property type="term" value="F:ATP hydrolysis activity"/>
    <property type="evidence" value="ECO:0007669"/>
    <property type="project" value="InterPro"/>
</dbReference>
<dbReference type="FunFam" id="3.40.50.300:FF:000032">
    <property type="entry name" value="Export ABC transporter ATP-binding protein"/>
    <property type="match status" value="1"/>
</dbReference>
<dbReference type="InterPro" id="IPR003838">
    <property type="entry name" value="ABC3_permease_C"/>
</dbReference>
<accession>A0A6V8MGK4</accession>
<dbReference type="Gene3D" id="3.40.50.300">
    <property type="entry name" value="P-loop containing nucleotide triphosphate hydrolases"/>
    <property type="match status" value="1"/>
</dbReference>
<evidence type="ECO:0000256" key="8">
    <source>
        <dbReference type="ARBA" id="ARBA00022967"/>
    </source>
</evidence>
<keyword evidence="2" id="KW-0813">Transport</keyword>
<dbReference type="InterPro" id="IPR017871">
    <property type="entry name" value="ABC_transporter-like_CS"/>
</dbReference>
<dbReference type="InterPro" id="IPR050250">
    <property type="entry name" value="Macrolide_Exporter_MacB"/>
</dbReference>
<dbReference type="EMBL" id="BLXX01000003">
    <property type="protein sequence ID" value="GFO59121.1"/>
    <property type="molecule type" value="Genomic_DNA"/>
</dbReference>
<evidence type="ECO:0000256" key="13">
    <source>
        <dbReference type="SAM" id="Phobius"/>
    </source>
</evidence>
<dbReference type="GO" id="GO:0005886">
    <property type="term" value="C:plasma membrane"/>
    <property type="evidence" value="ECO:0007669"/>
    <property type="project" value="UniProtKB-SubCell"/>
</dbReference>
<evidence type="ECO:0000256" key="4">
    <source>
        <dbReference type="ARBA" id="ARBA00022519"/>
    </source>
</evidence>
<dbReference type="Proteomes" id="UP000556026">
    <property type="component" value="Unassembled WGS sequence"/>
</dbReference>
<keyword evidence="9 13" id="KW-1133">Transmembrane helix</keyword>
<dbReference type="PANTHER" id="PTHR30572">
    <property type="entry name" value="MEMBRANE COMPONENT OF TRANSPORTER-RELATED"/>
    <property type="match status" value="1"/>
</dbReference>
<evidence type="ECO:0000256" key="11">
    <source>
        <dbReference type="ARBA" id="ARBA00038388"/>
    </source>
</evidence>
<evidence type="ECO:0000256" key="1">
    <source>
        <dbReference type="ARBA" id="ARBA00004429"/>
    </source>
</evidence>
<dbReference type="SMART" id="SM00382">
    <property type="entry name" value="AAA"/>
    <property type="match status" value="1"/>
</dbReference>
<dbReference type="InterPro" id="IPR027417">
    <property type="entry name" value="P-loop_NTPase"/>
</dbReference>
<keyword evidence="4" id="KW-0997">Cell inner membrane</keyword>
<dbReference type="GO" id="GO:0022857">
    <property type="term" value="F:transmembrane transporter activity"/>
    <property type="evidence" value="ECO:0007669"/>
    <property type="project" value="TreeGrafter"/>
</dbReference>
<comment type="similarity">
    <text evidence="11">Belongs to the ABC transporter superfamily. Macrolide exporter (TC 3.A.1.122) family.</text>
</comment>
<dbReference type="Pfam" id="PF00005">
    <property type="entry name" value="ABC_tran"/>
    <property type="match status" value="1"/>
</dbReference>
<comment type="subcellular location">
    <subcellularLocation>
        <location evidence="1">Cell inner membrane</location>
        <topology evidence="1">Multi-pass membrane protein</topology>
    </subcellularLocation>
</comment>
<proteinExistence type="inferred from homology"/>
<keyword evidence="3" id="KW-1003">Cell membrane</keyword>
<dbReference type="Pfam" id="PF12704">
    <property type="entry name" value="MacB_PCD"/>
    <property type="match status" value="1"/>
</dbReference>
<dbReference type="RefSeq" id="WP_183353961.1">
    <property type="nucleotide sequence ID" value="NZ_BLXX01000003.1"/>
</dbReference>
<feature type="transmembrane region" description="Helical" evidence="13">
    <location>
        <begin position="278"/>
        <end position="297"/>
    </location>
</feature>
<dbReference type="GO" id="GO:0005524">
    <property type="term" value="F:ATP binding"/>
    <property type="evidence" value="ECO:0007669"/>
    <property type="project" value="UniProtKB-KW"/>
</dbReference>
<feature type="transmembrane region" description="Helical" evidence="13">
    <location>
        <begin position="613"/>
        <end position="635"/>
    </location>
</feature>
<feature type="transmembrane region" description="Helical" evidence="13">
    <location>
        <begin position="580"/>
        <end position="606"/>
    </location>
</feature>
<evidence type="ECO:0000256" key="10">
    <source>
        <dbReference type="ARBA" id="ARBA00023136"/>
    </source>
</evidence>
<dbReference type="PANTHER" id="PTHR30572:SF14">
    <property type="entry name" value="MACROLIDE EXPORT ATP-BINDING_PERMEASE PROTEIN MACB"/>
    <property type="match status" value="1"/>
</dbReference>
<dbReference type="GO" id="GO:0098796">
    <property type="term" value="C:membrane protein complex"/>
    <property type="evidence" value="ECO:0007669"/>
    <property type="project" value="UniProtKB-ARBA"/>
</dbReference>
<feature type="domain" description="ABC transporter" evidence="14">
    <location>
        <begin position="6"/>
        <end position="244"/>
    </location>
</feature>
<keyword evidence="5 13" id="KW-0812">Transmembrane</keyword>
<evidence type="ECO:0000256" key="2">
    <source>
        <dbReference type="ARBA" id="ARBA00022448"/>
    </source>
</evidence>
<evidence type="ECO:0000256" key="5">
    <source>
        <dbReference type="ARBA" id="ARBA00022692"/>
    </source>
</evidence>
<keyword evidence="7 15" id="KW-0067">ATP-binding</keyword>
<dbReference type="PROSITE" id="PS50893">
    <property type="entry name" value="ABC_TRANSPORTER_2"/>
    <property type="match status" value="1"/>
</dbReference>
<dbReference type="PROSITE" id="PS00211">
    <property type="entry name" value="ABC_TRANSPORTER_1"/>
    <property type="match status" value="1"/>
</dbReference>
<dbReference type="InterPro" id="IPR003593">
    <property type="entry name" value="AAA+_ATPase"/>
</dbReference>
<name>A0A6V8MGK4_9BACT</name>
<evidence type="ECO:0000313" key="16">
    <source>
        <dbReference type="Proteomes" id="UP000556026"/>
    </source>
</evidence>
<comment type="caution">
    <text evidence="15">The sequence shown here is derived from an EMBL/GenBank/DDBJ whole genome shotgun (WGS) entry which is preliminary data.</text>
</comment>
<keyword evidence="16" id="KW-1185">Reference proteome</keyword>
<organism evidence="15 16">
    <name type="scientific">Geomonas silvestris</name>
    <dbReference type="NCBI Taxonomy" id="2740184"/>
    <lineage>
        <taxon>Bacteria</taxon>
        <taxon>Pseudomonadati</taxon>
        <taxon>Thermodesulfobacteriota</taxon>
        <taxon>Desulfuromonadia</taxon>
        <taxon>Geobacterales</taxon>
        <taxon>Geobacteraceae</taxon>
        <taxon>Geomonas</taxon>
    </lineage>
</organism>
<keyword evidence="8" id="KW-1278">Translocase</keyword>
<sequence>MDRPLLELCGLGRHFVTGEQEIAVLKDVNLTINAGELVAIIGASGSGKSTLMNILGCLDRPSEGSYLINGEETGTLSGDELARLRREYFGFIFQRYHLMPHLSATQNAEIPAVYAGVRKEERRARAREILCRLGLEERCEHRPNQLSGGQQQRVSIARALMNGGEVILADEPTGALDSKSGQEMMALLHELHDAGHTIILVTHDAQVARHAERIIEISDGRIVSDRVNPAAPPRQRRQRLEKGPVQNESSLLAAAWGRFAEAFKMALIAMASHRMRTLLTMLGIVIGITSVVSVVALGQGARQKVINDISAMGTNVIDISPGKDWGDEDAAGIQTLVQADLEALKAQVYVDSATPTVSDSELLRYRNVTANAQVKGVGEQYFRVRGYEFEKGSGFGAEDVRLQAQVVVIDKNTSKKFFAQEDPIGKVLLVGSLPCRVIGVTKEKEGPFGNNQNLEVWIPSSAAMARLLGQQYLNSITVRVRDGVSNQIAEQSIIKLLTQRHGRKDFFTSSSDTIMKTVNKTTQTLALMISAIALISLVVGGIGVMNIMLVSVTERTHEIGIRMAVGARQEDIMQQFLIESVLVCLVGGMIGILLSYGVGTVFSIFVKSFAMKFSLVSVVSAFLCSTLIGVVFGFLPARNAARLDPIDALARE</sequence>
<dbReference type="CDD" id="cd03255">
    <property type="entry name" value="ABC_MJ0796_LolCDE_FtsE"/>
    <property type="match status" value="1"/>
</dbReference>
<protein>
    <recommendedName>
        <fullName evidence="12">Pyoverdine export ATP-binding/permease protein PvdT</fullName>
    </recommendedName>
</protein>
<keyword evidence="10 13" id="KW-0472">Membrane</keyword>
<evidence type="ECO:0000256" key="9">
    <source>
        <dbReference type="ARBA" id="ARBA00022989"/>
    </source>
</evidence>
<evidence type="ECO:0000256" key="6">
    <source>
        <dbReference type="ARBA" id="ARBA00022741"/>
    </source>
</evidence>
<dbReference type="InterPro" id="IPR003439">
    <property type="entry name" value="ABC_transporter-like_ATP-bd"/>
</dbReference>
<keyword evidence="6" id="KW-0547">Nucleotide-binding</keyword>
<dbReference type="SUPFAM" id="SSF52540">
    <property type="entry name" value="P-loop containing nucleoside triphosphate hydrolases"/>
    <property type="match status" value="1"/>
</dbReference>
<evidence type="ECO:0000259" key="14">
    <source>
        <dbReference type="PROSITE" id="PS50893"/>
    </source>
</evidence>
<reference evidence="16" key="1">
    <citation type="submission" date="2020-06" db="EMBL/GenBank/DDBJ databases">
        <title>Draft genomic sequence of Geomonas sp. Red330.</title>
        <authorList>
            <person name="Itoh H."/>
            <person name="Zhenxing X."/>
            <person name="Ushijima N."/>
            <person name="Masuda Y."/>
            <person name="Shiratori Y."/>
            <person name="Senoo K."/>
        </authorList>
    </citation>
    <scope>NUCLEOTIDE SEQUENCE [LARGE SCALE GENOMIC DNA]</scope>
    <source>
        <strain evidence="16">Red330</strain>
    </source>
</reference>
<dbReference type="AlphaFoldDB" id="A0A6V8MGK4"/>
<evidence type="ECO:0000313" key="15">
    <source>
        <dbReference type="EMBL" id="GFO59121.1"/>
    </source>
</evidence>
<evidence type="ECO:0000256" key="3">
    <source>
        <dbReference type="ARBA" id="ARBA00022475"/>
    </source>
</evidence>
<evidence type="ECO:0000256" key="7">
    <source>
        <dbReference type="ARBA" id="ARBA00022840"/>
    </source>
</evidence>
<dbReference type="InterPro" id="IPR017911">
    <property type="entry name" value="MacB-like_ATP-bd"/>
</dbReference>
<gene>
    <name evidence="15" type="primary">macB</name>
    <name evidence="15" type="ORF">GMST_14460</name>
</gene>
<feature type="transmembrane region" description="Helical" evidence="13">
    <location>
        <begin position="525"/>
        <end position="549"/>
    </location>
</feature>
<dbReference type="Pfam" id="PF02687">
    <property type="entry name" value="FtsX"/>
    <property type="match status" value="1"/>
</dbReference>
<evidence type="ECO:0000256" key="12">
    <source>
        <dbReference type="ARBA" id="ARBA00041199"/>
    </source>
</evidence>